<dbReference type="KEGG" id="mno:Mnod_1984"/>
<feature type="region of interest" description="Disordered" evidence="1">
    <location>
        <begin position="63"/>
        <end position="109"/>
    </location>
</feature>
<protein>
    <submittedName>
        <fullName evidence="3">Virulence-associated E family protein</fullName>
    </submittedName>
</protein>
<dbReference type="InterPro" id="IPR007936">
    <property type="entry name" value="VapE-like_dom"/>
</dbReference>
<dbReference type="Proteomes" id="UP000008207">
    <property type="component" value="Chromosome"/>
</dbReference>
<dbReference type="EMBL" id="CP001349">
    <property type="protein sequence ID" value="ACL56972.1"/>
    <property type="molecule type" value="Genomic_DNA"/>
</dbReference>
<proteinExistence type="predicted"/>
<evidence type="ECO:0000259" key="2">
    <source>
        <dbReference type="Pfam" id="PF05272"/>
    </source>
</evidence>
<keyword evidence="4" id="KW-1185">Reference proteome</keyword>
<evidence type="ECO:0000313" key="4">
    <source>
        <dbReference type="Proteomes" id="UP000008207"/>
    </source>
</evidence>
<name>B8IT86_METNO</name>
<gene>
    <name evidence="3" type="ordered locus">Mnod_1984</name>
</gene>
<organism evidence="3 4">
    <name type="scientific">Methylobacterium nodulans (strain LMG 21967 / CNCM I-2342 / ORS 2060)</name>
    <dbReference type="NCBI Taxonomy" id="460265"/>
    <lineage>
        <taxon>Bacteria</taxon>
        <taxon>Pseudomonadati</taxon>
        <taxon>Pseudomonadota</taxon>
        <taxon>Alphaproteobacteria</taxon>
        <taxon>Hyphomicrobiales</taxon>
        <taxon>Methylobacteriaceae</taxon>
        <taxon>Methylobacterium</taxon>
    </lineage>
</organism>
<dbReference type="AlphaFoldDB" id="B8IT86"/>
<dbReference type="PANTHER" id="PTHR34985:SF1">
    <property type="entry name" value="SLR0554 PROTEIN"/>
    <property type="match status" value="1"/>
</dbReference>
<dbReference type="eggNOG" id="COG5545">
    <property type="taxonomic scope" value="Bacteria"/>
</dbReference>
<accession>B8IT86</accession>
<dbReference type="PANTHER" id="PTHR34985">
    <property type="entry name" value="SLR0554 PROTEIN"/>
    <property type="match status" value="1"/>
</dbReference>
<evidence type="ECO:0000313" key="3">
    <source>
        <dbReference type="EMBL" id="ACL56972.1"/>
    </source>
</evidence>
<dbReference type="RefSeq" id="WP_015928661.1">
    <property type="nucleotide sequence ID" value="NC_011894.1"/>
</dbReference>
<feature type="domain" description="Virulence-associated protein E-like" evidence="2">
    <location>
        <begin position="224"/>
        <end position="436"/>
    </location>
</feature>
<dbReference type="STRING" id="460265.Mnod_1984"/>
<evidence type="ECO:0000256" key="1">
    <source>
        <dbReference type="SAM" id="MobiDB-lite"/>
    </source>
</evidence>
<reference evidence="3 4" key="1">
    <citation type="submission" date="2009-01" db="EMBL/GenBank/DDBJ databases">
        <title>Complete sequence of chromosome of Methylobacterium nodulans ORS 2060.</title>
        <authorList>
            <consortium name="US DOE Joint Genome Institute"/>
            <person name="Lucas S."/>
            <person name="Copeland A."/>
            <person name="Lapidus A."/>
            <person name="Glavina del Rio T."/>
            <person name="Dalin E."/>
            <person name="Tice H."/>
            <person name="Bruce D."/>
            <person name="Goodwin L."/>
            <person name="Pitluck S."/>
            <person name="Sims D."/>
            <person name="Brettin T."/>
            <person name="Detter J.C."/>
            <person name="Han C."/>
            <person name="Larimer F."/>
            <person name="Land M."/>
            <person name="Hauser L."/>
            <person name="Kyrpides N."/>
            <person name="Ivanova N."/>
            <person name="Marx C.J."/>
            <person name="Richardson P."/>
        </authorList>
    </citation>
    <scope>NUCLEOTIDE SEQUENCE [LARGE SCALE GENOMIC DNA]</scope>
    <source>
        <strain evidence="4">LMG 21967 / CNCM I-2342 / ORS 2060</strain>
    </source>
</reference>
<dbReference type="Pfam" id="PF05272">
    <property type="entry name" value="VapE-like_dom"/>
    <property type="match status" value="1"/>
</dbReference>
<sequence length="509" mass="55931">MASTPVRGRNNRLNRAAFQLGTLVGAGVLDAAVATDRLMDAAIACGLVRDKGRDRAMATIESGLTAGAAKPREIPEPPPQQKSGQRRAKARSKGDEDDPDGEPAGRPFAASGGDWLGACLLDDRGNPLPNLANAMTALRLAPEMSEVFAYDEMLCATVLTRGVPDPGGGIAAPIPIRPATDNDVSRVQEWLQVCGLPRMSKDTAHQAVDQRAHERSFHPVRDYLDGLRWDARERLGTWLSTYLGAEATPYTAGIGTMFLVAMVARIYEPGCKADYMMVLEGEQGARKSTACAILGGPWFSDNLPDVTTGKDVAQHLAGKWLIEIAEMSAMSKAEDAALKAFISRPVERYRPSYGRKEIIQPRQCVFIGTTNKATYLRDETGGRRYWPVKVGCVDTDALARDRDQLFAEAVAHYREKTRWWPDDEFERQHIQPEQEARFEADAWEEAITGFLIGRSRVSVTEVARDCLGFDLPKIGTAEQRRIGAALKRLGWVSVRDWKGRAFVPKGHVA</sequence>
<dbReference type="HOGENOM" id="CLU_031869_2_0_5"/>